<accession>A0ACC3D1S6</accession>
<dbReference type="EMBL" id="JAWDJW010008610">
    <property type="protein sequence ID" value="KAK3060385.1"/>
    <property type="molecule type" value="Genomic_DNA"/>
</dbReference>
<sequence length="368" mass="41089">MSVASPGTRLLSTSLQIRPQSLLSLPPTLRTTIYRQRIRSFHATSARRFSANDALDGLMTLPHSMLTNIHDVTGLSWLYVLPISALLIRALIVFPMFSIPARKVSQRRLDISPLVSAWTRSISNRMRSDMASGKEKASKVRAQIFWETRKKKKELAVRHRCTNLRQFIVLGQIPIFLTMAECIRLMSGARQSILGTAANAMSPKAGEAVNARFDKVVDGTVAAKRELWFEPSMTTDGALWIPDLTMADPYYILPAAVSALMFTSIYNQSKPPTSATADDKKEFKQEKATGRTALRSVLLGVSLLVFPLTLEFPAAVMVYWFGSTASAIVFNQIIDRQLPLKAPPRMCKRPLPVKRKPWDEKDQGLDLS</sequence>
<evidence type="ECO:0000313" key="2">
    <source>
        <dbReference type="Proteomes" id="UP001186974"/>
    </source>
</evidence>
<comment type="caution">
    <text evidence="1">The sequence shown here is derived from an EMBL/GenBank/DDBJ whole genome shotgun (WGS) entry which is preliminary data.</text>
</comment>
<name>A0ACC3D1S6_9PEZI</name>
<evidence type="ECO:0000313" key="1">
    <source>
        <dbReference type="EMBL" id="KAK3060385.1"/>
    </source>
</evidence>
<organism evidence="1 2">
    <name type="scientific">Coniosporium uncinatum</name>
    <dbReference type="NCBI Taxonomy" id="93489"/>
    <lineage>
        <taxon>Eukaryota</taxon>
        <taxon>Fungi</taxon>
        <taxon>Dikarya</taxon>
        <taxon>Ascomycota</taxon>
        <taxon>Pezizomycotina</taxon>
        <taxon>Dothideomycetes</taxon>
        <taxon>Dothideomycetes incertae sedis</taxon>
        <taxon>Coniosporium</taxon>
    </lineage>
</organism>
<protein>
    <submittedName>
        <fullName evidence="1">Uncharacterized protein</fullName>
    </submittedName>
</protein>
<gene>
    <name evidence="1" type="ORF">LTS18_008655</name>
</gene>
<dbReference type="Proteomes" id="UP001186974">
    <property type="component" value="Unassembled WGS sequence"/>
</dbReference>
<proteinExistence type="predicted"/>
<keyword evidence="2" id="KW-1185">Reference proteome</keyword>
<reference evidence="1" key="1">
    <citation type="submission" date="2024-09" db="EMBL/GenBank/DDBJ databases">
        <title>Black Yeasts Isolated from many extreme environments.</title>
        <authorList>
            <person name="Coleine C."/>
            <person name="Stajich J.E."/>
            <person name="Selbmann L."/>
        </authorList>
    </citation>
    <scope>NUCLEOTIDE SEQUENCE</scope>
    <source>
        <strain evidence="1">CCFEE 5737</strain>
    </source>
</reference>